<keyword evidence="2" id="KW-1185">Reference proteome</keyword>
<protein>
    <submittedName>
        <fullName evidence="1">Uncharacterized protein</fullName>
    </submittedName>
</protein>
<proteinExistence type="predicted"/>
<comment type="caution">
    <text evidence="1">The sequence shown here is derived from an EMBL/GenBank/DDBJ whole genome shotgun (WGS) entry which is preliminary data.</text>
</comment>
<evidence type="ECO:0000313" key="2">
    <source>
        <dbReference type="Proteomes" id="UP000826656"/>
    </source>
</evidence>
<reference evidence="1 2" key="1">
    <citation type="journal article" date="2021" name="bioRxiv">
        <title>Chromosome-scale and haplotype-resolved genome assembly of a tetraploid potato cultivar.</title>
        <authorList>
            <person name="Sun H."/>
            <person name="Jiao W.-B."/>
            <person name="Krause K."/>
            <person name="Campoy J.A."/>
            <person name="Goel M."/>
            <person name="Folz-Donahue K."/>
            <person name="Kukat C."/>
            <person name="Huettel B."/>
            <person name="Schneeberger K."/>
        </authorList>
    </citation>
    <scope>NUCLEOTIDE SEQUENCE [LARGE SCALE GENOMIC DNA]</scope>
    <source>
        <strain evidence="1">SolTubOtavaFocal</strain>
        <tissue evidence="1">Leaves</tissue>
    </source>
</reference>
<name>A0ABQ7UNN9_SOLTU</name>
<dbReference type="Proteomes" id="UP000826656">
    <property type="component" value="Unassembled WGS sequence"/>
</dbReference>
<sequence>MQDVLAIVINGNPSTKTATGKRIQEFIIMDKLPSTKTVTGKLIQEFIIMDKLLQRFPLQVHQSNRNPDA</sequence>
<accession>A0ABQ7UNN9</accession>
<evidence type="ECO:0000313" key="1">
    <source>
        <dbReference type="EMBL" id="KAH0750518.1"/>
    </source>
</evidence>
<dbReference type="EMBL" id="JAIVGD010000019">
    <property type="protein sequence ID" value="KAH0750518.1"/>
    <property type="molecule type" value="Genomic_DNA"/>
</dbReference>
<organism evidence="1 2">
    <name type="scientific">Solanum tuberosum</name>
    <name type="common">Potato</name>
    <dbReference type="NCBI Taxonomy" id="4113"/>
    <lineage>
        <taxon>Eukaryota</taxon>
        <taxon>Viridiplantae</taxon>
        <taxon>Streptophyta</taxon>
        <taxon>Embryophyta</taxon>
        <taxon>Tracheophyta</taxon>
        <taxon>Spermatophyta</taxon>
        <taxon>Magnoliopsida</taxon>
        <taxon>eudicotyledons</taxon>
        <taxon>Gunneridae</taxon>
        <taxon>Pentapetalae</taxon>
        <taxon>asterids</taxon>
        <taxon>lamiids</taxon>
        <taxon>Solanales</taxon>
        <taxon>Solanaceae</taxon>
        <taxon>Solanoideae</taxon>
        <taxon>Solaneae</taxon>
        <taxon>Solanum</taxon>
    </lineage>
</organism>
<gene>
    <name evidence="1" type="ORF">KY290_029750</name>
</gene>